<dbReference type="PANTHER" id="PTHR39614:SF2">
    <property type="entry name" value="INTEGRAL MEMBRANE PROTEIN"/>
    <property type="match status" value="1"/>
</dbReference>
<dbReference type="EMBL" id="JAPEUY010000017">
    <property type="protein sequence ID" value="KAJ4364576.1"/>
    <property type="molecule type" value="Genomic_DNA"/>
</dbReference>
<dbReference type="AlphaFoldDB" id="A0A9W9CIU4"/>
<dbReference type="OrthoDB" id="3897607at2759"/>
<proteinExistence type="predicted"/>
<dbReference type="PANTHER" id="PTHR39614">
    <property type="entry name" value="INTEGRAL MEMBRANE PROTEIN"/>
    <property type="match status" value="1"/>
</dbReference>
<feature type="transmembrane region" description="Helical" evidence="2">
    <location>
        <begin position="6"/>
        <end position="26"/>
    </location>
</feature>
<feature type="transmembrane region" description="Helical" evidence="2">
    <location>
        <begin position="120"/>
        <end position="138"/>
    </location>
</feature>
<feature type="domain" description="Rhodopsin" evidence="3">
    <location>
        <begin position="5"/>
        <end position="182"/>
    </location>
</feature>
<evidence type="ECO:0000256" key="2">
    <source>
        <dbReference type="SAM" id="Phobius"/>
    </source>
</evidence>
<comment type="caution">
    <text evidence="4">The sequence shown here is derived from an EMBL/GenBank/DDBJ whole genome shotgun (WGS) entry which is preliminary data.</text>
</comment>
<dbReference type="InterPro" id="IPR049326">
    <property type="entry name" value="Rhodopsin_dom_fungi"/>
</dbReference>
<evidence type="ECO:0000313" key="5">
    <source>
        <dbReference type="Proteomes" id="UP001140560"/>
    </source>
</evidence>
<evidence type="ECO:0000259" key="3">
    <source>
        <dbReference type="Pfam" id="PF20684"/>
    </source>
</evidence>
<feature type="region of interest" description="Disordered" evidence="1">
    <location>
        <begin position="219"/>
        <end position="243"/>
    </location>
</feature>
<name>A0A9W9CIU4_9PLEO</name>
<feature type="compositionally biased region" description="Polar residues" evidence="1">
    <location>
        <begin position="219"/>
        <end position="234"/>
    </location>
</feature>
<keyword evidence="2" id="KW-0472">Membrane</keyword>
<evidence type="ECO:0000313" key="4">
    <source>
        <dbReference type="EMBL" id="KAJ4364576.1"/>
    </source>
</evidence>
<dbReference type="Proteomes" id="UP001140560">
    <property type="component" value="Unassembled WGS sequence"/>
</dbReference>
<keyword evidence="2" id="KW-1133">Transmembrane helix</keyword>
<dbReference type="Pfam" id="PF20684">
    <property type="entry name" value="Fung_rhodopsin"/>
    <property type="match status" value="1"/>
</dbReference>
<keyword evidence="2" id="KW-0812">Transmembrane</keyword>
<reference evidence="4" key="1">
    <citation type="submission" date="2022-10" db="EMBL/GenBank/DDBJ databases">
        <title>Tapping the CABI collections for fungal endophytes: first genome assemblies for Collariella, Neodidymelliopsis, Ascochyta clinopodiicola, Didymella pomorum, Didymosphaeria variabile, Neocosmospora piperis and Neocucurbitaria cava.</title>
        <authorList>
            <person name="Hill R."/>
        </authorList>
    </citation>
    <scope>NUCLEOTIDE SEQUENCE</scope>
    <source>
        <strain evidence="4">IMI 356814</strain>
    </source>
</reference>
<accession>A0A9W9CIU4</accession>
<sequence>MASTQYGNQIALYISLGFSKIATILLTQRLFTRDMRKAWKICNLVTGCVVIWTVLAAFLVSVGCSPESMAPKTRSQTCPSIIARYQFLVATDAITDVVLVIIPAYLCWQLQMSVLVKLQVLAVFSFRLPVVALAGLFLKSWVRSLSADNPGVDRTPAIVYHQCELCVSLIAGTIPCLKSFIRSFDTGSGVKAGLSSSNGYGSSDRTGTNGLKQQSYQLSSLNRSKNGVSSQTQSRLEEDDGDIRLNSLVRERSNRSGDSQGSRQGLFIRKDLVWEVGSDARRGSDTPGMLTLPH</sequence>
<protein>
    <recommendedName>
        <fullName evidence="3">Rhodopsin domain-containing protein</fullName>
    </recommendedName>
</protein>
<organism evidence="4 5">
    <name type="scientific">Neocucurbitaria cava</name>
    <dbReference type="NCBI Taxonomy" id="798079"/>
    <lineage>
        <taxon>Eukaryota</taxon>
        <taxon>Fungi</taxon>
        <taxon>Dikarya</taxon>
        <taxon>Ascomycota</taxon>
        <taxon>Pezizomycotina</taxon>
        <taxon>Dothideomycetes</taxon>
        <taxon>Pleosporomycetidae</taxon>
        <taxon>Pleosporales</taxon>
        <taxon>Pleosporineae</taxon>
        <taxon>Cucurbitariaceae</taxon>
        <taxon>Neocucurbitaria</taxon>
    </lineage>
</organism>
<feature type="transmembrane region" description="Helical" evidence="2">
    <location>
        <begin position="82"/>
        <end position="108"/>
    </location>
</feature>
<evidence type="ECO:0000256" key="1">
    <source>
        <dbReference type="SAM" id="MobiDB-lite"/>
    </source>
</evidence>
<feature type="transmembrane region" description="Helical" evidence="2">
    <location>
        <begin position="38"/>
        <end position="62"/>
    </location>
</feature>
<gene>
    <name evidence="4" type="ORF">N0V83_009172</name>
</gene>
<keyword evidence="5" id="KW-1185">Reference proteome</keyword>